<dbReference type="KEGG" id="izh:FEM41_20215"/>
<dbReference type="OrthoDB" id="9157477at2"/>
<name>A0A4P8YSP1_9ENTR</name>
<evidence type="ECO:0000313" key="1">
    <source>
        <dbReference type="EMBL" id="QCT21812.1"/>
    </source>
</evidence>
<keyword evidence="2" id="KW-1185">Reference proteome</keyword>
<dbReference type="AlphaFoldDB" id="A0A4P8YSP1"/>
<dbReference type="EMBL" id="CP040428">
    <property type="protein sequence ID" value="QCT21812.1"/>
    <property type="molecule type" value="Genomic_DNA"/>
</dbReference>
<proteinExistence type="predicted"/>
<reference evidence="1 2" key="1">
    <citation type="submission" date="2019-05" db="EMBL/GenBank/DDBJ databases">
        <title>Complete genome sequence of Izhakiella calystegiae KSNA2, an endophyte isolated from beach morning glory (Calystegia soldanella).</title>
        <authorList>
            <person name="Jiang L."/>
            <person name="Jeong J.C."/>
            <person name="Kim C.Y."/>
            <person name="Kim D.H."/>
            <person name="Kim S.W."/>
            <person name="Lee j."/>
        </authorList>
    </citation>
    <scope>NUCLEOTIDE SEQUENCE [LARGE SCALE GENOMIC DNA]</scope>
    <source>
        <strain evidence="1 2">KSNA2</strain>
    </source>
</reference>
<accession>A0A4P8YSP1</accession>
<organism evidence="1 2">
    <name type="scientific">Jejubacter calystegiae</name>
    <dbReference type="NCBI Taxonomy" id="2579935"/>
    <lineage>
        <taxon>Bacteria</taxon>
        <taxon>Pseudomonadati</taxon>
        <taxon>Pseudomonadota</taxon>
        <taxon>Gammaproteobacteria</taxon>
        <taxon>Enterobacterales</taxon>
        <taxon>Enterobacteriaceae</taxon>
        <taxon>Jejubacter</taxon>
    </lineage>
</organism>
<evidence type="ECO:0000313" key="2">
    <source>
        <dbReference type="Proteomes" id="UP000302163"/>
    </source>
</evidence>
<sequence>MNLESTLARIVESIDYLKMVDRPKQGQFVVTGPNFNGNQGRVGYCVQIRVSVGQFGSDMVFLRHADGSLVIHENQCYIAMSEEQESLARSVFIVSPECEEYELGYSDCLKVHEVGFIIENSKSRGTPDTPFTIAIMKSSGKGAA</sequence>
<protein>
    <submittedName>
        <fullName evidence="1">Plasmid protein</fullName>
    </submittedName>
</protein>
<dbReference type="RefSeq" id="WP_138097968.1">
    <property type="nucleotide sequence ID" value="NZ_CP040428.1"/>
</dbReference>
<gene>
    <name evidence="1" type="ORF">FEM41_20215</name>
</gene>
<dbReference type="Proteomes" id="UP000302163">
    <property type="component" value="Chromosome"/>
</dbReference>